<sequence length="235" mass="26336">MYHYILVLLVIGIFILLHSLFSKSEAKRSNDPESIKTIEEKTATLARLINAISIQNEINSGSVTMKEVLAEALDVRNATLFDIINEKDISDAVKAVKTVGSITDRPAQIIKETTETLDKVLLLGNSILQTFSISQMFSSLSGFNIDLSSIESDIPELIENLEVIAQEIESSNPNKEMTVEHYSGFSWSFEHLHNKNLPDLKKEHNKIKDIEKTLGGLNSLVVDIEKYQLLTNETF</sequence>
<reference evidence="4" key="1">
    <citation type="submission" date="2010-08" db="EMBL/GenBank/DDBJ databases">
        <authorList>
            <consortium name="Caenorhabditis japonica Sequencing Consortium"/>
            <person name="Wilson R.K."/>
        </authorList>
    </citation>
    <scope>NUCLEOTIDE SEQUENCE [LARGE SCALE GENOMIC DNA]</scope>
    <source>
        <strain evidence="4">DF5081</strain>
    </source>
</reference>
<name>A0A8R1EEQ5_CAEJA</name>
<feature type="chain" id="PRO_5035950027" evidence="1">
    <location>
        <begin position="27"/>
        <end position="235"/>
    </location>
</feature>
<keyword evidence="4" id="KW-1185">Reference proteome</keyword>
<dbReference type="Pfam" id="PF02206">
    <property type="entry name" value="WSN"/>
    <property type="match status" value="1"/>
</dbReference>
<dbReference type="SMART" id="SM00453">
    <property type="entry name" value="WSN"/>
    <property type="match status" value="1"/>
</dbReference>
<dbReference type="InterPro" id="IPR003125">
    <property type="entry name" value="WSN"/>
</dbReference>
<keyword evidence="1" id="KW-0732">Signal</keyword>
<evidence type="ECO:0000313" key="3">
    <source>
        <dbReference type="EnsemblMetazoa" id="CJA33881.1"/>
    </source>
</evidence>
<feature type="signal peptide" evidence="1">
    <location>
        <begin position="1"/>
        <end position="26"/>
    </location>
</feature>
<evidence type="ECO:0000313" key="4">
    <source>
        <dbReference type="Proteomes" id="UP000005237"/>
    </source>
</evidence>
<dbReference type="Proteomes" id="UP000005237">
    <property type="component" value="Unassembled WGS sequence"/>
</dbReference>
<dbReference type="PANTHER" id="PTHR22956">
    <property type="entry name" value="ANKYRIN REPEAT-CONTAINING PROTEIN F37A4.4-RELATED-RELATED"/>
    <property type="match status" value="1"/>
</dbReference>
<reference evidence="3" key="2">
    <citation type="submission" date="2022-06" db="UniProtKB">
        <authorList>
            <consortium name="EnsemblMetazoa"/>
        </authorList>
    </citation>
    <scope>IDENTIFICATION</scope>
    <source>
        <strain evidence="3">DF5081</strain>
    </source>
</reference>
<dbReference type="InterPro" id="IPR053345">
    <property type="entry name" value="Ankyrin_repeat-containing"/>
</dbReference>
<protein>
    <submittedName>
        <fullName evidence="3">WSN domain-containing protein</fullName>
    </submittedName>
</protein>
<evidence type="ECO:0000256" key="1">
    <source>
        <dbReference type="SAM" id="SignalP"/>
    </source>
</evidence>
<accession>A0A8R1EEQ5</accession>
<proteinExistence type="predicted"/>
<evidence type="ECO:0000259" key="2">
    <source>
        <dbReference type="SMART" id="SM00453"/>
    </source>
</evidence>
<organism evidence="3 4">
    <name type="scientific">Caenorhabditis japonica</name>
    <dbReference type="NCBI Taxonomy" id="281687"/>
    <lineage>
        <taxon>Eukaryota</taxon>
        <taxon>Metazoa</taxon>
        <taxon>Ecdysozoa</taxon>
        <taxon>Nematoda</taxon>
        <taxon>Chromadorea</taxon>
        <taxon>Rhabditida</taxon>
        <taxon>Rhabditina</taxon>
        <taxon>Rhabditomorpha</taxon>
        <taxon>Rhabditoidea</taxon>
        <taxon>Rhabditidae</taxon>
        <taxon>Peloderinae</taxon>
        <taxon>Caenorhabditis</taxon>
    </lineage>
</organism>
<feature type="domain" description="Domain of unknown function WSN" evidence="2">
    <location>
        <begin position="33"/>
        <end position="102"/>
    </location>
</feature>
<dbReference type="AlphaFoldDB" id="A0A8R1EEQ5"/>
<dbReference type="EnsemblMetazoa" id="CJA33881.1">
    <property type="protein sequence ID" value="CJA33881.1"/>
    <property type="gene ID" value="WBGene00209728"/>
</dbReference>